<feature type="domain" description="DUF8060" evidence="3">
    <location>
        <begin position="4"/>
        <end position="112"/>
    </location>
</feature>
<dbReference type="Proteomes" id="UP001500837">
    <property type="component" value="Unassembled WGS sequence"/>
</dbReference>
<comment type="caution">
    <text evidence="4">The sequence shown here is derived from an EMBL/GenBank/DDBJ whole genome shotgun (WGS) entry which is preliminary data.</text>
</comment>
<feature type="compositionally biased region" description="Low complexity" evidence="1">
    <location>
        <begin position="9"/>
        <end position="21"/>
    </location>
</feature>
<evidence type="ECO:0000313" key="5">
    <source>
        <dbReference type="Proteomes" id="UP001500837"/>
    </source>
</evidence>
<evidence type="ECO:0000259" key="3">
    <source>
        <dbReference type="Pfam" id="PF26256"/>
    </source>
</evidence>
<dbReference type="AlphaFoldDB" id="A0AAV3S961"/>
<feature type="transmembrane region" description="Helical" evidence="2">
    <location>
        <begin position="52"/>
        <end position="82"/>
    </location>
</feature>
<proteinExistence type="predicted"/>
<dbReference type="InterPro" id="IPR058373">
    <property type="entry name" value="DUF8060"/>
</dbReference>
<reference evidence="4 5" key="1">
    <citation type="journal article" date="2019" name="Int. J. Syst. Evol. Microbiol.">
        <title>The Global Catalogue of Microorganisms (GCM) 10K type strain sequencing project: providing services to taxonomists for standard genome sequencing and annotation.</title>
        <authorList>
            <consortium name="The Broad Institute Genomics Platform"/>
            <consortium name="The Broad Institute Genome Sequencing Center for Infectious Disease"/>
            <person name="Wu L."/>
            <person name="Ma J."/>
        </authorList>
    </citation>
    <scope>NUCLEOTIDE SEQUENCE [LARGE SCALE GENOMIC DNA]</scope>
    <source>
        <strain evidence="4 5">JCM 16330</strain>
    </source>
</reference>
<keyword evidence="2" id="KW-0472">Membrane</keyword>
<dbReference type="Pfam" id="PF26256">
    <property type="entry name" value="DUF8060"/>
    <property type="match status" value="1"/>
</dbReference>
<gene>
    <name evidence="4" type="ORF">GCM10009066_24870</name>
</gene>
<evidence type="ECO:0000256" key="1">
    <source>
        <dbReference type="SAM" id="MobiDB-lite"/>
    </source>
</evidence>
<dbReference type="EMBL" id="BAAABL010000082">
    <property type="protein sequence ID" value="GAA0310590.1"/>
    <property type="molecule type" value="Genomic_DNA"/>
</dbReference>
<feature type="region of interest" description="Disordered" evidence="1">
    <location>
        <begin position="1"/>
        <end position="42"/>
    </location>
</feature>
<accession>A0AAV3S961</accession>
<feature type="transmembrane region" description="Helical" evidence="2">
    <location>
        <begin position="88"/>
        <end position="109"/>
    </location>
</feature>
<evidence type="ECO:0000256" key="2">
    <source>
        <dbReference type="SAM" id="Phobius"/>
    </source>
</evidence>
<sequence length="115" mass="11684">MSDDERAAADAATETGAGATAKPSRDADADGSDQPPGVVDPDGLTLRRGARWLGIGIAGLVALVACVSLYGAVGTIISQWVAPRYQPLYGAAFDVVVLLLAAAVVARLTRGTDAF</sequence>
<protein>
    <recommendedName>
        <fullName evidence="3">DUF8060 domain-containing protein</fullName>
    </recommendedName>
</protein>
<evidence type="ECO:0000313" key="4">
    <source>
        <dbReference type="EMBL" id="GAA0310590.1"/>
    </source>
</evidence>
<name>A0AAV3S961_9EURY</name>
<dbReference type="RefSeq" id="WP_211313591.1">
    <property type="nucleotide sequence ID" value="NZ_BAAABL010000082.1"/>
</dbReference>
<keyword evidence="2" id="KW-1133">Transmembrane helix</keyword>
<keyword evidence="2" id="KW-0812">Transmembrane</keyword>
<keyword evidence="5" id="KW-1185">Reference proteome</keyword>
<organism evidence="4 5">
    <name type="scientific">Halarchaeum salinum</name>
    <dbReference type="NCBI Taxonomy" id="489912"/>
    <lineage>
        <taxon>Archaea</taxon>
        <taxon>Methanobacteriati</taxon>
        <taxon>Methanobacteriota</taxon>
        <taxon>Stenosarchaea group</taxon>
        <taxon>Halobacteria</taxon>
        <taxon>Halobacteriales</taxon>
        <taxon>Halobacteriaceae</taxon>
    </lineage>
</organism>